<keyword evidence="2" id="KW-1185">Reference proteome</keyword>
<reference evidence="1 2" key="1">
    <citation type="journal article" date="2013" name="ISME J.">
        <title>By their genes ye shall know them: genomic signatures of predatory bacteria.</title>
        <authorList>
            <person name="Pasternak Z."/>
            <person name="Pietrokovski S."/>
            <person name="Rotem O."/>
            <person name="Gophna U."/>
            <person name="Lurie-Weinberger M.N."/>
            <person name="Jurkevitch E."/>
        </authorList>
    </citation>
    <scope>NUCLEOTIDE SEQUENCE [LARGE SCALE GENOMIC DNA]</scope>
    <source>
        <strain evidence="1 2">JSS</strain>
    </source>
</reference>
<dbReference type="SUPFAM" id="SSF53448">
    <property type="entry name" value="Nucleotide-diphospho-sugar transferases"/>
    <property type="match status" value="1"/>
</dbReference>
<evidence type="ECO:0000313" key="2">
    <source>
        <dbReference type="Proteomes" id="UP000012040"/>
    </source>
</evidence>
<dbReference type="Proteomes" id="UP000012040">
    <property type="component" value="Chromosome"/>
</dbReference>
<dbReference type="InterPro" id="IPR029044">
    <property type="entry name" value="Nucleotide-diphossugar_trans"/>
</dbReference>
<accession>M4V889</accession>
<dbReference type="AlphaFoldDB" id="M4V889"/>
<sequence>MAIVTKDGLQQIVFVIFAQSESSYQLARRDLVAMGIAQAQIVWCNPLSQSRYDFIKSHQEQWLCFLDHDCRMTSKSLQVLTSLVEVQKSSQQSEVYAGYYANPMCASYLQKAHNLVANIWVEHSFRPESKFNFFLGGAFLVRSWTELPALEHQKDNFWGAEDKYLSYLLQGNGFELKTLVDFEVVHSTTTSWQHFVRRAFLHGYNEDKMIQYPQEAVSYGFWLRRVGVSGLYLSPAIVLHFCIQRVARLAQKVPRMSKRYK</sequence>
<dbReference type="STRING" id="1184267.A11Q_1386"/>
<protein>
    <recommendedName>
        <fullName evidence="3">Glycosyltransferase</fullName>
    </recommendedName>
</protein>
<gene>
    <name evidence="1" type="ORF">A11Q_1386</name>
</gene>
<dbReference type="EMBL" id="CP003537">
    <property type="protein sequence ID" value="AGH95602.1"/>
    <property type="molecule type" value="Genomic_DNA"/>
</dbReference>
<name>M4V889_9BACT</name>
<proteinExistence type="predicted"/>
<organism evidence="1 2">
    <name type="scientific">Pseudobdellovibrio exovorus JSS</name>
    <dbReference type="NCBI Taxonomy" id="1184267"/>
    <lineage>
        <taxon>Bacteria</taxon>
        <taxon>Pseudomonadati</taxon>
        <taxon>Bdellovibrionota</taxon>
        <taxon>Bdellovibrionia</taxon>
        <taxon>Bdellovibrionales</taxon>
        <taxon>Pseudobdellovibrionaceae</taxon>
        <taxon>Pseudobdellovibrio</taxon>
    </lineage>
</organism>
<dbReference type="KEGG" id="bex:A11Q_1386"/>
<evidence type="ECO:0008006" key="3">
    <source>
        <dbReference type="Google" id="ProtNLM"/>
    </source>
</evidence>
<dbReference type="HOGENOM" id="CLU_1064219_0_0_7"/>
<evidence type="ECO:0000313" key="1">
    <source>
        <dbReference type="EMBL" id="AGH95602.1"/>
    </source>
</evidence>